<evidence type="ECO:0000259" key="2">
    <source>
        <dbReference type="Pfam" id="PF00561"/>
    </source>
</evidence>
<comment type="caution">
    <text evidence="3">The sequence shown here is derived from an EMBL/GenBank/DDBJ whole genome shotgun (WGS) entry which is preliminary data.</text>
</comment>
<dbReference type="AlphaFoldDB" id="K6VVF8"/>
<sequence>MRRPPFFLFVHDLGQTPLQWEEQVAALPGGVGAACPWLRGTRPGGKAVEFTVADAATSLITTLDENGVAAATLVGAGFGGTVALHAAARFPERVTAVHAISAPLQLSKRQLALQRTALRFMSRKNLAARNIDKDRLISALAGATDGLTSDDLRGLTLPVTLIVGADDKPGMLSARSLNSVLRQAQIEAVTGRGADLLHAAPDEVNAVIFAGVDPVDPDQVDDSPIAPWDLS</sequence>
<organism evidence="3 4">
    <name type="scientific">Austwickia chelonae NBRC 105200</name>
    <dbReference type="NCBI Taxonomy" id="1184607"/>
    <lineage>
        <taxon>Bacteria</taxon>
        <taxon>Bacillati</taxon>
        <taxon>Actinomycetota</taxon>
        <taxon>Actinomycetes</taxon>
        <taxon>Micrococcales</taxon>
        <taxon>Dermatophilaceae</taxon>
        <taxon>Austwickia</taxon>
    </lineage>
</organism>
<dbReference type="PANTHER" id="PTHR43798:SF31">
    <property type="entry name" value="AB HYDROLASE SUPERFAMILY PROTEIN YCLE"/>
    <property type="match status" value="1"/>
</dbReference>
<evidence type="ECO:0000256" key="1">
    <source>
        <dbReference type="ARBA" id="ARBA00022801"/>
    </source>
</evidence>
<dbReference type="EMBL" id="BAGZ01000022">
    <property type="protein sequence ID" value="GAB79330.1"/>
    <property type="molecule type" value="Genomic_DNA"/>
</dbReference>
<protein>
    <recommendedName>
        <fullName evidence="2">AB hydrolase-1 domain-containing protein</fullName>
    </recommendedName>
</protein>
<reference evidence="3 4" key="1">
    <citation type="submission" date="2012-08" db="EMBL/GenBank/DDBJ databases">
        <title>Whole genome shotgun sequence of Austwickia chelonae NBRC 105200.</title>
        <authorList>
            <person name="Yoshida I."/>
            <person name="Hosoyama A."/>
            <person name="Tsuchikane K."/>
            <person name="Katsumata H."/>
            <person name="Ando Y."/>
            <person name="Ohji S."/>
            <person name="Hamada M."/>
            <person name="Tamura T."/>
            <person name="Yamazoe A."/>
            <person name="Yamazaki S."/>
            <person name="Fujita N."/>
        </authorList>
    </citation>
    <scope>NUCLEOTIDE SEQUENCE [LARGE SCALE GENOMIC DNA]</scope>
    <source>
        <strain evidence="3 4">NBRC 105200</strain>
    </source>
</reference>
<dbReference type="InterPro" id="IPR050266">
    <property type="entry name" value="AB_hydrolase_sf"/>
</dbReference>
<dbReference type="RefSeq" id="WP_006504088.1">
    <property type="nucleotide sequence ID" value="NZ_BAGZ01000022.1"/>
</dbReference>
<dbReference type="SUPFAM" id="SSF53474">
    <property type="entry name" value="alpha/beta-Hydrolases"/>
    <property type="match status" value="1"/>
</dbReference>
<keyword evidence="4" id="KW-1185">Reference proteome</keyword>
<dbReference type="OrthoDB" id="7958481at2"/>
<dbReference type="GO" id="GO:0016020">
    <property type="term" value="C:membrane"/>
    <property type="evidence" value="ECO:0007669"/>
    <property type="project" value="TreeGrafter"/>
</dbReference>
<feature type="domain" description="AB hydrolase-1" evidence="2">
    <location>
        <begin position="40"/>
        <end position="107"/>
    </location>
</feature>
<dbReference type="GO" id="GO:0016787">
    <property type="term" value="F:hydrolase activity"/>
    <property type="evidence" value="ECO:0007669"/>
    <property type="project" value="UniProtKB-KW"/>
</dbReference>
<name>K6VVF8_9MICO</name>
<gene>
    <name evidence="3" type="ORF">AUCHE_22_01000</name>
</gene>
<keyword evidence="1" id="KW-0378">Hydrolase</keyword>
<evidence type="ECO:0000313" key="3">
    <source>
        <dbReference type="EMBL" id="GAB79330.1"/>
    </source>
</evidence>
<dbReference type="InterPro" id="IPR029058">
    <property type="entry name" value="AB_hydrolase_fold"/>
</dbReference>
<dbReference type="eggNOG" id="COG0596">
    <property type="taxonomic scope" value="Bacteria"/>
</dbReference>
<dbReference type="PROSITE" id="PS51257">
    <property type="entry name" value="PROKAR_LIPOPROTEIN"/>
    <property type="match status" value="1"/>
</dbReference>
<dbReference type="Gene3D" id="3.40.50.1820">
    <property type="entry name" value="alpha/beta hydrolase"/>
    <property type="match status" value="1"/>
</dbReference>
<accession>K6VVF8</accession>
<proteinExistence type="predicted"/>
<evidence type="ECO:0000313" key="4">
    <source>
        <dbReference type="Proteomes" id="UP000008495"/>
    </source>
</evidence>
<dbReference type="InterPro" id="IPR000073">
    <property type="entry name" value="AB_hydrolase_1"/>
</dbReference>
<dbReference type="Proteomes" id="UP000008495">
    <property type="component" value="Unassembled WGS sequence"/>
</dbReference>
<dbReference type="PANTHER" id="PTHR43798">
    <property type="entry name" value="MONOACYLGLYCEROL LIPASE"/>
    <property type="match status" value="1"/>
</dbReference>
<dbReference type="STRING" id="100225.SAMN05421595_2640"/>
<dbReference type="Pfam" id="PF00561">
    <property type="entry name" value="Abhydrolase_1"/>
    <property type="match status" value="1"/>
</dbReference>